<organism evidence="1 2">
    <name type="scientific">Lentinula raphanica</name>
    <dbReference type="NCBI Taxonomy" id="153919"/>
    <lineage>
        <taxon>Eukaryota</taxon>
        <taxon>Fungi</taxon>
        <taxon>Dikarya</taxon>
        <taxon>Basidiomycota</taxon>
        <taxon>Agaricomycotina</taxon>
        <taxon>Agaricomycetes</taxon>
        <taxon>Agaricomycetidae</taxon>
        <taxon>Agaricales</taxon>
        <taxon>Marasmiineae</taxon>
        <taxon>Omphalotaceae</taxon>
        <taxon>Lentinula</taxon>
    </lineage>
</organism>
<evidence type="ECO:0000313" key="2">
    <source>
        <dbReference type="Proteomes" id="UP001163846"/>
    </source>
</evidence>
<sequence length="152" mass="17741">MIQVCQEREDQEGVELFQYLLRVVGKLKPGGMSEDEDGVDSVVTTQGVTIEESVKFTMVVPFRHSYFNNVLSWLDKLPGFEKFLFIQSGRVKKRRVRDDPRCKVSTRKPPQKWPRSFFDENYLEGMSELKQAKHVGKQDFELKEIDLSMYAN</sequence>
<protein>
    <submittedName>
        <fullName evidence="1">Uncharacterized protein</fullName>
    </submittedName>
</protein>
<reference evidence="1" key="1">
    <citation type="submission" date="2022-08" db="EMBL/GenBank/DDBJ databases">
        <authorList>
            <consortium name="DOE Joint Genome Institute"/>
            <person name="Min B."/>
            <person name="Riley R."/>
            <person name="Sierra-Patev S."/>
            <person name="Naranjo-Ortiz M."/>
            <person name="Looney B."/>
            <person name="Konkel Z."/>
            <person name="Slot J.C."/>
            <person name="Sakamoto Y."/>
            <person name="Steenwyk J.L."/>
            <person name="Rokas A."/>
            <person name="Carro J."/>
            <person name="Camarero S."/>
            <person name="Ferreira P."/>
            <person name="Molpeceres G."/>
            <person name="Ruiz-Duenas F.J."/>
            <person name="Serrano A."/>
            <person name="Henrissat B."/>
            <person name="Drula E."/>
            <person name="Hughes K.W."/>
            <person name="Mata J.L."/>
            <person name="Ishikawa N.K."/>
            <person name="Vargas-Isla R."/>
            <person name="Ushijima S."/>
            <person name="Smith C.A."/>
            <person name="Ahrendt S."/>
            <person name="Andreopoulos W."/>
            <person name="He G."/>
            <person name="Labutti K."/>
            <person name="Lipzen A."/>
            <person name="Ng V."/>
            <person name="Sandor L."/>
            <person name="Barry K."/>
            <person name="Martinez A.T."/>
            <person name="Xiao Y."/>
            <person name="Gibbons J.G."/>
            <person name="Terashima K."/>
            <person name="Hibbett D.S."/>
            <person name="Grigoriev I.V."/>
        </authorList>
    </citation>
    <scope>NUCLEOTIDE SEQUENCE</scope>
    <source>
        <strain evidence="1">TFB9207</strain>
    </source>
</reference>
<accession>A0AA38U8B3</accession>
<evidence type="ECO:0000313" key="1">
    <source>
        <dbReference type="EMBL" id="KAJ3834252.1"/>
    </source>
</evidence>
<dbReference type="Proteomes" id="UP001163846">
    <property type="component" value="Unassembled WGS sequence"/>
</dbReference>
<dbReference type="AlphaFoldDB" id="A0AA38U8B3"/>
<comment type="caution">
    <text evidence="1">The sequence shown here is derived from an EMBL/GenBank/DDBJ whole genome shotgun (WGS) entry which is preliminary data.</text>
</comment>
<name>A0AA38U8B3_9AGAR</name>
<gene>
    <name evidence="1" type="ORF">F5878DRAFT_545179</name>
</gene>
<keyword evidence="2" id="KW-1185">Reference proteome</keyword>
<proteinExistence type="predicted"/>
<dbReference type="EMBL" id="MU806558">
    <property type="protein sequence ID" value="KAJ3834252.1"/>
    <property type="molecule type" value="Genomic_DNA"/>
</dbReference>